<sequence>MYITQQKAKDLDIILMGKYRFSLDRLMELAGLSVACAIEKEFPTSRAVRKSDLNVLALAGKGNNGGDALVAARYLKMFGYSPSIYHPILSDNEHIRNLISQCSAWGIPMLKELPQPGTIDQEFGFILDGIFGFGFKGEIRHPFNQIIDQIKRCQSTRIISIDIPSGWEVDTGELTFSFRLIHRQSIGVGNINGQGLDPYMLISMSVPKLCAKFHEEKPDTVHYLGGRFIPEYEFSPLSTSTAQLSFVRELNELWSLSLPPFSGSEVCVKLKPIDSHVI</sequence>
<dbReference type="PANTHER" id="PTHR13232:SF10">
    <property type="entry name" value="NAD(P)H-HYDRATE EPIMERASE"/>
    <property type="match status" value="1"/>
</dbReference>
<feature type="binding site" evidence="10">
    <location>
        <position position="162"/>
    </location>
    <ligand>
        <name>(6S)-NADPHX</name>
        <dbReference type="ChEBI" id="CHEBI:64076"/>
    </ligand>
</feature>
<name>A0A024G6A2_9STRA</name>
<dbReference type="GO" id="GO:0000166">
    <property type="term" value="F:nucleotide binding"/>
    <property type="evidence" value="ECO:0007669"/>
    <property type="project" value="UniProtKB-KW"/>
</dbReference>
<feature type="binding site" evidence="10">
    <location>
        <position position="128"/>
    </location>
    <ligand>
        <name>K(+)</name>
        <dbReference type="ChEBI" id="CHEBI:29103"/>
    </ligand>
</feature>
<evidence type="ECO:0000256" key="2">
    <source>
        <dbReference type="ARBA" id="ARBA00000909"/>
    </source>
</evidence>
<dbReference type="GO" id="GO:0005739">
    <property type="term" value="C:mitochondrion"/>
    <property type="evidence" value="ECO:0007669"/>
    <property type="project" value="TreeGrafter"/>
</dbReference>
<protein>
    <recommendedName>
        <fullName evidence="3 10">NAD(P)H-hydrate epimerase</fullName>
        <ecNumber evidence="3 10">5.1.99.6</ecNumber>
    </recommendedName>
    <alternativeName>
        <fullName evidence="10">NAD(P)HX epimerase</fullName>
    </alternativeName>
</protein>
<dbReference type="GO" id="GO:0052856">
    <property type="term" value="F:NAD(P)HX epimerase activity"/>
    <property type="evidence" value="ECO:0007669"/>
    <property type="project" value="UniProtKB-UniRule"/>
</dbReference>
<keyword evidence="13" id="KW-1185">Reference proteome</keyword>
<evidence type="ECO:0000256" key="3">
    <source>
        <dbReference type="ARBA" id="ARBA00012228"/>
    </source>
</evidence>
<dbReference type="Proteomes" id="UP000053237">
    <property type="component" value="Unassembled WGS sequence"/>
</dbReference>
<comment type="caution">
    <text evidence="12">The sequence shown here is derived from an EMBL/GenBank/DDBJ whole genome shotgun (WGS) entry which is preliminary data.</text>
</comment>
<keyword evidence="4 10" id="KW-0479">Metal-binding</keyword>
<feature type="binding site" evidence="10">
    <location>
        <position position="64"/>
    </location>
    <ligand>
        <name>K(+)</name>
        <dbReference type="ChEBI" id="CHEBI:29103"/>
    </ligand>
</feature>
<dbReference type="FunCoup" id="A0A024G6A2">
    <property type="interactions" value="22"/>
</dbReference>
<evidence type="ECO:0000256" key="6">
    <source>
        <dbReference type="ARBA" id="ARBA00022857"/>
    </source>
</evidence>
<dbReference type="NCBIfam" id="TIGR00197">
    <property type="entry name" value="yjeF_nterm"/>
    <property type="match status" value="1"/>
</dbReference>
<dbReference type="InterPro" id="IPR032976">
    <property type="entry name" value="YJEFN_prot_NAXE-like"/>
</dbReference>
<evidence type="ECO:0000256" key="8">
    <source>
        <dbReference type="ARBA" id="ARBA00023027"/>
    </source>
</evidence>
<evidence type="ECO:0000256" key="5">
    <source>
        <dbReference type="ARBA" id="ARBA00022741"/>
    </source>
</evidence>
<dbReference type="GO" id="GO:0046872">
    <property type="term" value="F:metal ion binding"/>
    <property type="evidence" value="ECO:0007669"/>
    <property type="project" value="UniProtKB-KW"/>
</dbReference>
<dbReference type="EMBL" id="CAIX01000025">
    <property type="protein sequence ID" value="CCI41835.1"/>
    <property type="molecule type" value="Genomic_DNA"/>
</dbReference>
<dbReference type="Pfam" id="PF03853">
    <property type="entry name" value="YjeF_N"/>
    <property type="match status" value="1"/>
</dbReference>
<dbReference type="SUPFAM" id="SSF64153">
    <property type="entry name" value="YjeF N-terminal domain-like"/>
    <property type="match status" value="1"/>
</dbReference>
<dbReference type="Gene3D" id="3.40.50.10260">
    <property type="entry name" value="YjeF N-terminal domain"/>
    <property type="match status" value="1"/>
</dbReference>
<comment type="catalytic activity">
    <reaction evidence="1 10">
        <text>(6R)-NADHX = (6S)-NADHX</text>
        <dbReference type="Rhea" id="RHEA:32215"/>
        <dbReference type="ChEBI" id="CHEBI:64074"/>
        <dbReference type="ChEBI" id="CHEBI:64075"/>
        <dbReference type="EC" id="5.1.99.6"/>
    </reaction>
</comment>
<accession>A0A024G6A2</accession>
<gene>
    <name evidence="12" type="ORF">BN9_026190</name>
</gene>
<evidence type="ECO:0000256" key="4">
    <source>
        <dbReference type="ARBA" id="ARBA00022723"/>
    </source>
</evidence>
<feature type="binding site" evidence="10">
    <location>
        <begin position="63"/>
        <end position="67"/>
    </location>
    <ligand>
        <name>(6S)-NADPHX</name>
        <dbReference type="ChEBI" id="CHEBI:64076"/>
    </ligand>
</feature>
<dbReference type="AlphaFoldDB" id="A0A024G6A2"/>
<dbReference type="OrthoDB" id="10064708at2759"/>
<comment type="function">
    <text evidence="10">Catalyzes the epimerization of the S- and R-forms of NAD(P)HX, a damaged form of NAD(P)H that is a result of enzymatic or heat-dependent hydration. This is a prerequisite for the S-specific NAD(P)H-hydrate dehydratase to allow the repair of both epimers of NAD(P)HX.</text>
</comment>
<dbReference type="HAMAP" id="MF_01966">
    <property type="entry name" value="NADHX_epimerase"/>
    <property type="match status" value="1"/>
</dbReference>
<evidence type="ECO:0000256" key="7">
    <source>
        <dbReference type="ARBA" id="ARBA00022958"/>
    </source>
</evidence>
<dbReference type="InterPro" id="IPR004443">
    <property type="entry name" value="YjeF_N_dom"/>
</dbReference>
<feature type="domain" description="YjeF N-terminal" evidence="11">
    <location>
        <begin position="8"/>
        <end position="235"/>
    </location>
</feature>
<comment type="catalytic activity">
    <reaction evidence="2 10">
        <text>(6R)-NADPHX = (6S)-NADPHX</text>
        <dbReference type="Rhea" id="RHEA:32227"/>
        <dbReference type="ChEBI" id="CHEBI:64076"/>
        <dbReference type="ChEBI" id="CHEBI:64077"/>
        <dbReference type="EC" id="5.1.99.6"/>
    </reaction>
</comment>
<keyword evidence="7 10" id="KW-0630">Potassium</keyword>
<comment type="similarity">
    <text evidence="10">Belongs to the NnrE/AIBP family.</text>
</comment>
<organism evidence="12 13">
    <name type="scientific">Albugo candida</name>
    <dbReference type="NCBI Taxonomy" id="65357"/>
    <lineage>
        <taxon>Eukaryota</taxon>
        <taxon>Sar</taxon>
        <taxon>Stramenopiles</taxon>
        <taxon>Oomycota</taxon>
        <taxon>Peronosporomycetes</taxon>
        <taxon>Albuginales</taxon>
        <taxon>Albuginaceae</taxon>
        <taxon>Albugo</taxon>
    </lineage>
</organism>
<feature type="binding site" evidence="10">
    <location>
        <position position="165"/>
    </location>
    <ligand>
        <name>K(+)</name>
        <dbReference type="ChEBI" id="CHEBI:29103"/>
    </ligand>
</feature>
<evidence type="ECO:0000256" key="9">
    <source>
        <dbReference type="ARBA" id="ARBA00023235"/>
    </source>
</evidence>
<feature type="binding site" evidence="10">
    <location>
        <begin position="132"/>
        <end position="138"/>
    </location>
    <ligand>
        <name>(6S)-NADPHX</name>
        <dbReference type="ChEBI" id="CHEBI:64076"/>
    </ligand>
</feature>
<proteinExistence type="inferred from homology"/>
<dbReference type="PANTHER" id="PTHR13232">
    <property type="entry name" value="NAD(P)H-HYDRATE EPIMERASE"/>
    <property type="match status" value="1"/>
</dbReference>
<evidence type="ECO:0000313" key="12">
    <source>
        <dbReference type="EMBL" id="CCI41835.1"/>
    </source>
</evidence>
<keyword evidence="5 10" id="KW-0547">Nucleotide-binding</keyword>
<evidence type="ECO:0000259" key="11">
    <source>
        <dbReference type="PROSITE" id="PS51385"/>
    </source>
</evidence>
<evidence type="ECO:0000256" key="1">
    <source>
        <dbReference type="ARBA" id="ARBA00000013"/>
    </source>
</evidence>
<reference evidence="12 13" key="1">
    <citation type="submission" date="2012-05" db="EMBL/GenBank/DDBJ databases">
        <title>Recombination and specialization in a pathogen metapopulation.</title>
        <authorList>
            <person name="Gardiner A."/>
            <person name="Kemen E."/>
            <person name="Schultz-Larsen T."/>
            <person name="MacLean D."/>
            <person name="Van Oosterhout C."/>
            <person name="Jones J.D.G."/>
        </authorList>
    </citation>
    <scope>NUCLEOTIDE SEQUENCE [LARGE SCALE GENOMIC DNA]</scope>
    <source>
        <strain evidence="12 13">Ac Nc2</strain>
    </source>
</reference>
<dbReference type="STRING" id="65357.A0A024G6A2"/>
<comment type="cofactor">
    <cofactor evidence="10">
        <name>K(+)</name>
        <dbReference type="ChEBI" id="CHEBI:29103"/>
    </cofactor>
    <text evidence="10">Binds 1 potassium ion per subunit.</text>
</comment>
<keyword evidence="6" id="KW-0521">NADP</keyword>
<dbReference type="PROSITE" id="PS51385">
    <property type="entry name" value="YJEF_N"/>
    <property type="match status" value="1"/>
</dbReference>
<dbReference type="EC" id="5.1.99.6" evidence="3 10"/>
<comment type="caution">
    <text evidence="10">Lacks conserved residue(s) required for the propagation of feature annotation.</text>
</comment>
<dbReference type="InterPro" id="IPR036652">
    <property type="entry name" value="YjeF_N_dom_sf"/>
</dbReference>
<evidence type="ECO:0000313" key="13">
    <source>
        <dbReference type="Proteomes" id="UP000053237"/>
    </source>
</evidence>
<keyword evidence="9 10" id="KW-0413">Isomerase</keyword>
<evidence type="ECO:0000256" key="10">
    <source>
        <dbReference type="HAMAP-Rule" id="MF_03159"/>
    </source>
</evidence>
<keyword evidence="8 10" id="KW-0520">NAD</keyword>
<dbReference type="InParanoid" id="A0A024G6A2"/>